<reference evidence="4" key="1">
    <citation type="submission" date="2021-02" db="EMBL/GenBank/DDBJ databases">
        <authorList>
            <person name="Nowell W R."/>
        </authorList>
    </citation>
    <scope>NUCLEOTIDE SEQUENCE</scope>
</reference>
<dbReference type="Proteomes" id="UP000663844">
    <property type="component" value="Unassembled WGS sequence"/>
</dbReference>
<feature type="non-terminal residue" evidence="4">
    <location>
        <position position="1"/>
    </location>
</feature>
<evidence type="ECO:0000256" key="2">
    <source>
        <dbReference type="ARBA" id="ARBA00022741"/>
    </source>
</evidence>
<keyword evidence="3" id="KW-0067">ATP-binding</keyword>
<dbReference type="Gene3D" id="3.30.470.20">
    <property type="entry name" value="ATP-grasp fold, B domain"/>
    <property type="match status" value="1"/>
</dbReference>
<dbReference type="Pfam" id="PF03133">
    <property type="entry name" value="TTL"/>
    <property type="match status" value="1"/>
</dbReference>
<dbReference type="PANTHER" id="PTHR12241">
    <property type="entry name" value="TUBULIN POLYGLUTAMYLASE"/>
    <property type="match status" value="1"/>
</dbReference>
<gene>
    <name evidence="4" type="ORF">OXD698_LOCUS53287</name>
</gene>
<evidence type="ECO:0000313" key="4">
    <source>
        <dbReference type="EMBL" id="CAF4431939.1"/>
    </source>
</evidence>
<keyword evidence="2" id="KW-0547">Nucleotide-binding</keyword>
<protein>
    <submittedName>
        <fullName evidence="4">Uncharacterized protein</fullName>
    </submittedName>
</protein>
<keyword evidence="1" id="KW-0436">Ligase</keyword>
<dbReference type="GO" id="GO:0036064">
    <property type="term" value="C:ciliary basal body"/>
    <property type="evidence" value="ECO:0007669"/>
    <property type="project" value="TreeGrafter"/>
</dbReference>
<organism evidence="4 5">
    <name type="scientific">Adineta steineri</name>
    <dbReference type="NCBI Taxonomy" id="433720"/>
    <lineage>
        <taxon>Eukaryota</taxon>
        <taxon>Metazoa</taxon>
        <taxon>Spiralia</taxon>
        <taxon>Gnathifera</taxon>
        <taxon>Rotifera</taxon>
        <taxon>Eurotatoria</taxon>
        <taxon>Bdelloidea</taxon>
        <taxon>Adinetida</taxon>
        <taxon>Adinetidae</taxon>
        <taxon>Adineta</taxon>
    </lineage>
</organism>
<dbReference type="GO" id="GO:0000226">
    <property type="term" value="P:microtubule cytoskeleton organization"/>
    <property type="evidence" value="ECO:0007669"/>
    <property type="project" value="TreeGrafter"/>
</dbReference>
<accession>A0A820R8P1</accession>
<dbReference type="AlphaFoldDB" id="A0A820R8P1"/>
<dbReference type="PANTHER" id="PTHR12241:SF147">
    <property type="entry name" value="TUBULIN POLYGLUTAMYLASE TTLL7"/>
    <property type="match status" value="1"/>
</dbReference>
<dbReference type="GO" id="GO:0015631">
    <property type="term" value="F:tubulin binding"/>
    <property type="evidence" value="ECO:0007669"/>
    <property type="project" value="TreeGrafter"/>
</dbReference>
<comment type="caution">
    <text evidence="4">The sequence shown here is derived from an EMBL/GenBank/DDBJ whole genome shotgun (WGS) entry which is preliminary data.</text>
</comment>
<dbReference type="InterPro" id="IPR004344">
    <property type="entry name" value="TTL/TTLL_fam"/>
</dbReference>
<proteinExistence type="predicted"/>
<evidence type="ECO:0000313" key="5">
    <source>
        <dbReference type="Proteomes" id="UP000663844"/>
    </source>
</evidence>
<name>A0A820R8P1_9BILA</name>
<dbReference type="GO" id="GO:0070740">
    <property type="term" value="F:tubulin-glutamic acid ligase activity"/>
    <property type="evidence" value="ECO:0007669"/>
    <property type="project" value="TreeGrafter"/>
</dbReference>
<dbReference type="PROSITE" id="PS51221">
    <property type="entry name" value="TTL"/>
    <property type="match status" value="1"/>
</dbReference>
<dbReference type="GO" id="GO:0005524">
    <property type="term" value="F:ATP binding"/>
    <property type="evidence" value="ECO:0007669"/>
    <property type="project" value="UniProtKB-KW"/>
</dbReference>
<evidence type="ECO:0000256" key="3">
    <source>
        <dbReference type="ARBA" id="ARBA00022840"/>
    </source>
</evidence>
<evidence type="ECO:0000256" key="1">
    <source>
        <dbReference type="ARBA" id="ARBA00022598"/>
    </source>
</evidence>
<dbReference type="EMBL" id="CAJOAZ010030301">
    <property type="protein sequence ID" value="CAF4431939.1"/>
    <property type="molecule type" value="Genomic_DNA"/>
</dbReference>
<sequence>IQVCCDYERIQPMDNYIIQEYVQEPYLLDGFKFDLRIYALVTSCDPLRMFIF</sequence>